<evidence type="ECO:0000313" key="2">
    <source>
        <dbReference type="Proteomes" id="UP000294558"/>
    </source>
</evidence>
<evidence type="ECO:0000313" key="1">
    <source>
        <dbReference type="EMBL" id="TDT17928.1"/>
    </source>
</evidence>
<keyword evidence="2" id="KW-1185">Reference proteome</keyword>
<organism evidence="1 2">
    <name type="scientific">Ilumatobacter fluminis</name>
    <dbReference type="NCBI Taxonomy" id="467091"/>
    <lineage>
        <taxon>Bacteria</taxon>
        <taxon>Bacillati</taxon>
        <taxon>Actinomycetota</taxon>
        <taxon>Acidimicrobiia</taxon>
        <taxon>Acidimicrobiales</taxon>
        <taxon>Ilumatobacteraceae</taxon>
        <taxon>Ilumatobacter</taxon>
    </lineage>
</organism>
<dbReference type="EMBL" id="SOAU01000001">
    <property type="protein sequence ID" value="TDT17928.1"/>
    <property type="molecule type" value="Genomic_DNA"/>
</dbReference>
<name>A0A4V3EJD5_9ACTN</name>
<dbReference type="Proteomes" id="UP000294558">
    <property type="component" value="Unassembled WGS sequence"/>
</dbReference>
<protein>
    <submittedName>
        <fullName evidence="1">Uncharacterized protein</fullName>
    </submittedName>
</protein>
<gene>
    <name evidence="1" type="ORF">BDK89_3541</name>
</gene>
<sequence>MGMRSWWVRHRTNRVDQANRSSVPDDDELLFVPRFVGLPCSDLAERLRLMRGNVTTPMPAGAGGGRRVDPVLVLSRAARDNRWVERTNEDAVLRAVTEYRSIDDPDRRSAD</sequence>
<dbReference type="AlphaFoldDB" id="A0A4V3EJD5"/>
<comment type="caution">
    <text evidence="1">The sequence shown here is derived from an EMBL/GenBank/DDBJ whole genome shotgun (WGS) entry which is preliminary data.</text>
</comment>
<dbReference type="RefSeq" id="WP_133870180.1">
    <property type="nucleotide sequence ID" value="NZ_SOAU01000001.1"/>
</dbReference>
<reference evidence="1 2" key="1">
    <citation type="submission" date="2019-03" db="EMBL/GenBank/DDBJ databases">
        <title>Sequencing the genomes of 1000 actinobacteria strains.</title>
        <authorList>
            <person name="Klenk H.-P."/>
        </authorList>
    </citation>
    <scope>NUCLEOTIDE SEQUENCE [LARGE SCALE GENOMIC DNA]</scope>
    <source>
        <strain evidence="1 2">DSM 18936</strain>
    </source>
</reference>
<accession>A0A4V3EJD5</accession>
<proteinExistence type="predicted"/>